<accession>A0ACB8BAQ0</accession>
<organism evidence="1 2">
    <name type="scientific">Leucogyrophana mollusca</name>
    <dbReference type="NCBI Taxonomy" id="85980"/>
    <lineage>
        <taxon>Eukaryota</taxon>
        <taxon>Fungi</taxon>
        <taxon>Dikarya</taxon>
        <taxon>Basidiomycota</taxon>
        <taxon>Agaricomycotina</taxon>
        <taxon>Agaricomycetes</taxon>
        <taxon>Agaricomycetidae</taxon>
        <taxon>Boletales</taxon>
        <taxon>Boletales incertae sedis</taxon>
        <taxon>Leucogyrophana</taxon>
    </lineage>
</organism>
<keyword evidence="2" id="KW-1185">Reference proteome</keyword>
<proteinExistence type="predicted"/>
<sequence length="97" mass="10807">MQAVSAPSLVLIHLSNLPLPPSSTLKKKDRPSVFLGTLVLPLPPSADPWLVVSFFCLLSKVLVCASIYHHTIFQLLTLHTKRVRILHPPILPLILWT</sequence>
<name>A0ACB8BAQ0_9AGAM</name>
<reference evidence="1" key="1">
    <citation type="journal article" date="2021" name="New Phytol.">
        <title>Evolutionary innovations through gain and loss of genes in the ectomycorrhizal Boletales.</title>
        <authorList>
            <person name="Wu G."/>
            <person name="Miyauchi S."/>
            <person name="Morin E."/>
            <person name="Kuo A."/>
            <person name="Drula E."/>
            <person name="Varga T."/>
            <person name="Kohler A."/>
            <person name="Feng B."/>
            <person name="Cao Y."/>
            <person name="Lipzen A."/>
            <person name="Daum C."/>
            <person name="Hundley H."/>
            <person name="Pangilinan J."/>
            <person name="Johnson J."/>
            <person name="Barry K."/>
            <person name="LaButti K."/>
            <person name="Ng V."/>
            <person name="Ahrendt S."/>
            <person name="Min B."/>
            <person name="Choi I.G."/>
            <person name="Park H."/>
            <person name="Plett J.M."/>
            <person name="Magnuson J."/>
            <person name="Spatafora J.W."/>
            <person name="Nagy L.G."/>
            <person name="Henrissat B."/>
            <person name="Grigoriev I.V."/>
            <person name="Yang Z.L."/>
            <person name="Xu J."/>
            <person name="Martin F.M."/>
        </authorList>
    </citation>
    <scope>NUCLEOTIDE SEQUENCE</scope>
    <source>
        <strain evidence="1">KUC20120723A-06</strain>
    </source>
</reference>
<gene>
    <name evidence="1" type="ORF">BV22DRAFT_688591</name>
</gene>
<dbReference type="EMBL" id="MU266502">
    <property type="protein sequence ID" value="KAH7922013.1"/>
    <property type="molecule type" value="Genomic_DNA"/>
</dbReference>
<evidence type="ECO:0000313" key="1">
    <source>
        <dbReference type="EMBL" id="KAH7922013.1"/>
    </source>
</evidence>
<protein>
    <submittedName>
        <fullName evidence="1">Uncharacterized protein</fullName>
    </submittedName>
</protein>
<evidence type="ECO:0000313" key="2">
    <source>
        <dbReference type="Proteomes" id="UP000790709"/>
    </source>
</evidence>
<comment type="caution">
    <text evidence="1">The sequence shown here is derived from an EMBL/GenBank/DDBJ whole genome shotgun (WGS) entry which is preliminary data.</text>
</comment>
<dbReference type="Proteomes" id="UP000790709">
    <property type="component" value="Unassembled WGS sequence"/>
</dbReference>